<proteinExistence type="predicted"/>
<keyword evidence="2" id="KW-0749">Sporulation</keyword>
<dbReference type="OrthoDB" id="5599552at2759"/>
<dbReference type="GO" id="GO:0005634">
    <property type="term" value="C:nucleus"/>
    <property type="evidence" value="ECO:0007669"/>
    <property type="project" value="UniProtKB-SubCell"/>
</dbReference>
<comment type="subcellular location">
    <subcellularLocation>
        <location evidence="1">Nucleus</location>
    </subcellularLocation>
</comment>
<evidence type="ECO:0000313" key="8">
    <source>
        <dbReference type="EMBL" id="CBQ70336.1"/>
    </source>
</evidence>
<feature type="region of interest" description="Disordered" evidence="6">
    <location>
        <begin position="274"/>
        <end position="340"/>
    </location>
</feature>
<protein>
    <submittedName>
        <fullName evidence="8">Related to velvet A protein</fullName>
    </submittedName>
</protein>
<gene>
    <name evidence="8" type="ORF">sr12190</name>
</gene>
<feature type="compositionally biased region" description="Low complexity" evidence="6">
    <location>
        <begin position="799"/>
        <end position="813"/>
    </location>
</feature>
<feature type="compositionally biased region" description="Low complexity" evidence="6">
    <location>
        <begin position="27"/>
        <end position="39"/>
    </location>
</feature>
<feature type="region of interest" description="Disordered" evidence="6">
    <location>
        <begin position="393"/>
        <end position="750"/>
    </location>
</feature>
<feature type="compositionally biased region" description="Basic and acidic residues" evidence="6">
    <location>
        <begin position="453"/>
        <end position="471"/>
    </location>
</feature>
<feature type="region of interest" description="Disordered" evidence="6">
    <location>
        <begin position="781"/>
        <end position="813"/>
    </location>
</feature>
<keyword evidence="5" id="KW-0539">Nucleus</keyword>
<dbReference type="HOGENOM" id="CLU_020598_0_0_1"/>
<dbReference type="AlphaFoldDB" id="E6ZSX9"/>
<feature type="region of interest" description="Disordered" evidence="6">
    <location>
        <begin position="109"/>
        <end position="140"/>
    </location>
</feature>
<dbReference type="InterPro" id="IPR037525">
    <property type="entry name" value="Velvet_dom"/>
</dbReference>
<feature type="compositionally biased region" description="Basic residues" evidence="6">
    <location>
        <begin position="278"/>
        <end position="292"/>
    </location>
</feature>
<dbReference type="PROSITE" id="PS51821">
    <property type="entry name" value="VELVET"/>
    <property type="match status" value="1"/>
</dbReference>
<evidence type="ECO:0000256" key="3">
    <source>
        <dbReference type="ARBA" id="ARBA00023015"/>
    </source>
</evidence>
<keyword evidence="3" id="KW-0805">Transcription regulation</keyword>
<dbReference type="Proteomes" id="UP000008867">
    <property type="component" value="Chromosome 2"/>
</dbReference>
<feature type="compositionally biased region" description="Basic and acidic residues" evidence="6">
    <location>
        <begin position="787"/>
        <end position="798"/>
    </location>
</feature>
<feature type="compositionally biased region" description="Basic and acidic residues" evidence="6">
    <location>
        <begin position="393"/>
        <end position="407"/>
    </location>
</feature>
<feature type="compositionally biased region" description="Basic and acidic residues" evidence="6">
    <location>
        <begin position="420"/>
        <end position="432"/>
    </location>
</feature>
<dbReference type="Gene3D" id="2.60.40.3960">
    <property type="entry name" value="Velvet domain"/>
    <property type="match status" value="1"/>
</dbReference>
<sequence>MDRPESRSASSSIPPQQSTAMSKTDDSSSSQTPVTASSAGAAENSVAYQYVAVQQMTSNRDHIEYQLTVREQPKQSRMCGVGEKADRRPIDPAPIVQLRVITHDRPVRQSDTVENTPAAPPVERRPGHGPTLPRTPGVRRGFPVTTALGDGWEDKAWYLENPYFFMYAMLCNAETDEELHLLNDGKTRYTSGSCVSCLYHLKDIDGSHQGFFVFPDLSIRVEGRYRLKLCLFETIGHAVHHCKSIYSDPFHVYTAKRFPGMEESTRLSKSFAEQGLKVRVRKHPRSRRRGSKRTKDESDASDDAPLASERSSPKRARASDITPASGLPIPQPLAASRMPRSMDARFERADYERKPLMAAAPQEAKGAPSKRRAAWDDDEAMRLREQRGWDFRYEHPAYPPHPRDDRAAAAAEHPPPPTRDFVDGRYADDYALRNRPPPPAHASMPTRFASDGYAEHARSAYMRDEAGRPLHDAPPAPLSSPPPPHPSLIARGYPEPPPPSAGFVGAHGRSYPPAPAPGPVPSRTAPRHSRPYGPPDHAAQDDARVYDDYGPPLPAHVSRYAASYDARERHAGRLPPSPPQPASVEYSRRSPYAPPPPPASSSQWRSGPPSPNRPGEYYPEYAPARRSPTAARKVATPPPASFAGDGHVYHRRGYGAPAAYESEPLGPSATRPAPAYASRDDVGPRPSDLPPPPAGRFGGSHAILPGRERPFLPPLAASPSLAHGEREQQQQPPPIGLGLSARDRDVGSGFAPQERDFAAERYLAPPGYLPADWERERMAMRAPASAVKDEYRARDWERAPPATAASRPPSRPY</sequence>
<evidence type="ECO:0000256" key="6">
    <source>
        <dbReference type="SAM" id="MobiDB-lite"/>
    </source>
</evidence>
<dbReference type="InterPro" id="IPR021740">
    <property type="entry name" value="Velvet"/>
</dbReference>
<organism evidence="8 9">
    <name type="scientific">Sporisorium reilianum (strain SRZ2)</name>
    <name type="common">Maize head smut fungus</name>
    <dbReference type="NCBI Taxonomy" id="999809"/>
    <lineage>
        <taxon>Eukaryota</taxon>
        <taxon>Fungi</taxon>
        <taxon>Dikarya</taxon>
        <taxon>Basidiomycota</taxon>
        <taxon>Ustilaginomycotina</taxon>
        <taxon>Ustilaginomycetes</taxon>
        <taxon>Ustilaginales</taxon>
        <taxon>Ustilaginaceae</taxon>
        <taxon>Sporisorium</taxon>
    </lineage>
</organism>
<dbReference type="VEuPathDB" id="FungiDB:sr12190"/>
<dbReference type="eggNOG" id="ENOG502S0HV">
    <property type="taxonomic scope" value="Eukaryota"/>
</dbReference>
<evidence type="ECO:0000259" key="7">
    <source>
        <dbReference type="PROSITE" id="PS51821"/>
    </source>
</evidence>
<dbReference type="Pfam" id="PF11754">
    <property type="entry name" value="Velvet"/>
    <property type="match status" value="2"/>
</dbReference>
<dbReference type="PANTHER" id="PTHR33572">
    <property type="entry name" value="SPORE DEVELOPMENT REGULATOR VOSA"/>
    <property type="match status" value="1"/>
</dbReference>
<keyword evidence="4" id="KW-0804">Transcription</keyword>
<evidence type="ECO:0000256" key="2">
    <source>
        <dbReference type="ARBA" id="ARBA00022969"/>
    </source>
</evidence>
<feature type="region of interest" description="Disordered" evidence="6">
    <location>
        <begin position="1"/>
        <end position="42"/>
    </location>
</feature>
<dbReference type="PANTHER" id="PTHR33572:SF18">
    <property type="entry name" value="SPORE DEVELOPMENT REGULATOR VOSA"/>
    <property type="match status" value="1"/>
</dbReference>
<feature type="compositionally biased region" description="Basic and acidic residues" evidence="6">
    <location>
        <begin position="538"/>
        <end position="547"/>
    </location>
</feature>
<feature type="compositionally biased region" description="Pro residues" evidence="6">
    <location>
        <begin position="472"/>
        <end position="486"/>
    </location>
</feature>
<feature type="domain" description="Velvet" evidence="7">
    <location>
        <begin position="60"/>
        <end position="281"/>
    </location>
</feature>
<dbReference type="EMBL" id="FQ311441">
    <property type="protein sequence ID" value="CBQ70336.1"/>
    <property type="molecule type" value="Genomic_DNA"/>
</dbReference>
<evidence type="ECO:0000256" key="1">
    <source>
        <dbReference type="ARBA" id="ARBA00004123"/>
    </source>
</evidence>
<evidence type="ECO:0000256" key="4">
    <source>
        <dbReference type="ARBA" id="ARBA00023163"/>
    </source>
</evidence>
<name>E6ZSX9_SPORE</name>
<evidence type="ECO:0000256" key="5">
    <source>
        <dbReference type="ARBA" id="ARBA00023242"/>
    </source>
</evidence>
<feature type="compositionally biased region" description="Polar residues" evidence="6">
    <location>
        <begin position="7"/>
        <end position="22"/>
    </location>
</feature>
<evidence type="ECO:0000313" key="9">
    <source>
        <dbReference type="Proteomes" id="UP000008867"/>
    </source>
</evidence>
<keyword evidence="9" id="KW-1185">Reference proteome</keyword>
<accession>E6ZSX9</accession>
<dbReference type="InterPro" id="IPR038491">
    <property type="entry name" value="Velvet_dom_sf"/>
</dbReference>
<feature type="region of interest" description="Disordered" evidence="6">
    <location>
        <begin position="352"/>
        <end position="379"/>
    </location>
</feature>
<dbReference type="GO" id="GO:0030435">
    <property type="term" value="P:sporulation resulting in formation of a cellular spore"/>
    <property type="evidence" value="ECO:0007669"/>
    <property type="project" value="UniProtKB-KW"/>
</dbReference>
<reference evidence="8 9" key="1">
    <citation type="journal article" date="2010" name="Science">
        <title>Pathogenicity determinants in smut fungi revealed by genome comparison.</title>
        <authorList>
            <person name="Schirawski J."/>
            <person name="Mannhaupt G."/>
            <person name="Muench K."/>
            <person name="Brefort T."/>
            <person name="Schipper K."/>
            <person name="Doehlemann G."/>
            <person name="Di Stasio M."/>
            <person name="Roessel N."/>
            <person name="Mendoza-Mendoza A."/>
            <person name="Pester D."/>
            <person name="Mueller O."/>
            <person name="Winterberg B."/>
            <person name="Meyer E."/>
            <person name="Ghareeb H."/>
            <person name="Wollenberg T."/>
            <person name="Muensterkoetter M."/>
            <person name="Wong P."/>
            <person name="Walter M."/>
            <person name="Stukenbrock E."/>
            <person name="Gueldener U."/>
            <person name="Kahmann R."/>
        </authorList>
    </citation>
    <scope>NUCLEOTIDE SEQUENCE [LARGE SCALE GENOMIC DNA]</scope>
    <source>
        <strain evidence="9">SRZ2</strain>
    </source>
</reference>